<accession>A0A699QF61</accession>
<evidence type="ECO:0000313" key="1">
    <source>
        <dbReference type="EMBL" id="GFC66116.1"/>
    </source>
</evidence>
<dbReference type="EMBL" id="BKCJ011009655">
    <property type="protein sequence ID" value="GFC66116.1"/>
    <property type="molecule type" value="Genomic_DNA"/>
</dbReference>
<dbReference type="AlphaFoldDB" id="A0A699QF61"/>
<gene>
    <name evidence="1" type="ORF">Tci_838086</name>
</gene>
<feature type="non-terminal residue" evidence="1">
    <location>
        <position position="66"/>
    </location>
</feature>
<sequence length="66" mass="7639">MDDHVHDEIDSFMYDIDFDAGISGKEGDLEFVFWKQTPYHGGYEVVPTKRRKVNGDEMDEAAIKDK</sequence>
<proteinExistence type="predicted"/>
<protein>
    <submittedName>
        <fullName evidence="1">Uncharacterized protein</fullName>
    </submittedName>
</protein>
<reference evidence="1" key="1">
    <citation type="journal article" date="2019" name="Sci. Rep.">
        <title>Draft genome of Tanacetum cinerariifolium, the natural source of mosquito coil.</title>
        <authorList>
            <person name="Yamashiro T."/>
            <person name="Shiraishi A."/>
            <person name="Satake H."/>
            <person name="Nakayama K."/>
        </authorList>
    </citation>
    <scope>NUCLEOTIDE SEQUENCE</scope>
</reference>
<name>A0A699QF61_TANCI</name>
<comment type="caution">
    <text evidence="1">The sequence shown here is derived from an EMBL/GenBank/DDBJ whole genome shotgun (WGS) entry which is preliminary data.</text>
</comment>
<organism evidence="1">
    <name type="scientific">Tanacetum cinerariifolium</name>
    <name type="common">Dalmatian daisy</name>
    <name type="synonym">Chrysanthemum cinerariifolium</name>
    <dbReference type="NCBI Taxonomy" id="118510"/>
    <lineage>
        <taxon>Eukaryota</taxon>
        <taxon>Viridiplantae</taxon>
        <taxon>Streptophyta</taxon>
        <taxon>Embryophyta</taxon>
        <taxon>Tracheophyta</taxon>
        <taxon>Spermatophyta</taxon>
        <taxon>Magnoliopsida</taxon>
        <taxon>eudicotyledons</taxon>
        <taxon>Gunneridae</taxon>
        <taxon>Pentapetalae</taxon>
        <taxon>asterids</taxon>
        <taxon>campanulids</taxon>
        <taxon>Asterales</taxon>
        <taxon>Asteraceae</taxon>
        <taxon>Asteroideae</taxon>
        <taxon>Anthemideae</taxon>
        <taxon>Anthemidinae</taxon>
        <taxon>Tanacetum</taxon>
    </lineage>
</organism>